<feature type="domain" description="Aldehyde dehydrogenase" evidence="6">
    <location>
        <begin position="16"/>
        <end position="454"/>
    </location>
</feature>
<reference evidence="7 8" key="1">
    <citation type="submission" date="2023-07" db="EMBL/GenBank/DDBJ databases">
        <title>Sequencing the genomes of 1000 actinobacteria strains.</title>
        <authorList>
            <person name="Klenk H.-P."/>
        </authorList>
    </citation>
    <scope>NUCLEOTIDE SEQUENCE [LARGE SCALE GENOMIC DNA]</scope>
    <source>
        <strain evidence="7 8">DSM 44710</strain>
    </source>
</reference>
<evidence type="ECO:0000256" key="2">
    <source>
        <dbReference type="ARBA" id="ARBA00023002"/>
    </source>
</evidence>
<dbReference type="PROSITE" id="PS00687">
    <property type="entry name" value="ALDEHYDE_DEHYDR_GLU"/>
    <property type="match status" value="1"/>
</dbReference>
<dbReference type="InterPro" id="IPR016162">
    <property type="entry name" value="Ald_DH_N"/>
</dbReference>
<dbReference type="RefSeq" id="WP_306827854.1">
    <property type="nucleotide sequence ID" value="NZ_JAUSRA010000001.1"/>
</dbReference>
<gene>
    <name evidence="7" type="ORF">J2S43_001481</name>
</gene>
<dbReference type="InterPro" id="IPR015590">
    <property type="entry name" value="Aldehyde_DH_dom"/>
</dbReference>
<dbReference type="InterPro" id="IPR016163">
    <property type="entry name" value="Ald_DH_C"/>
</dbReference>
<evidence type="ECO:0000259" key="6">
    <source>
        <dbReference type="Pfam" id="PF00171"/>
    </source>
</evidence>
<dbReference type="InterPro" id="IPR012394">
    <property type="entry name" value="Aldehyde_DH_NAD(P)"/>
</dbReference>
<dbReference type="Gene3D" id="3.40.309.10">
    <property type="entry name" value="Aldehyde Dehydrogenase, Chain A, domain 2"/>
    <property type="match status" value="1"/>
</dbReference>
<evidence type="ECO:0000256" key="5">
    <source>
        <dbReference type="RuleBase" id="RU003345"/>
    </source>
</evidence>
<dbReference type="PANTHER" id="PTHR43570">
    <property type="entry name" value="ALDEHYDE DEHYDROGENASE"/>
    <property type="match status" value="1"/>
</dbReference>
<name>A0ABT9MNI9_9ACTN</name>
<accession>A0ABT9MNI9</accession>
<evidence type="ECO:0000256" key="3">
    <source>
        <dbReference type="PIRNR" id="PIRNR036492"/>
    </source>
</evidence>
<evidence type="ECO:0000313" key="7">
    <source>
        <dbReference type="EMBL" id="MDP9792969.1"/>
    </source>
</evidence>
<organism evidence="7 8">
    <name type="scientific">Catenuloplanes nepalensis</name>
    <dbReference type="NCBI Taxonomy" id="587533"/>
    <lineage>
        <taxon>Bacteria</taxon>
        <taxon>Bacillati</taxon>
        <taxon>Actinomycetota</taxon>
        <taxon>Actinomycetes</taxon>
        <taxon>Micromonosporales</taxon>
        <taxon>Micromonosporaceae</taxon>
        <taxon>Catenuloplanes</taxon>
    </lineage>
</organism>
<dbReference type="Proteomes" id="UP001240984">
    <property type="component" value="Unassembled WGS sequence"/>
</dbReference>
<evidence type="ECO:0000256" key="1">
    <source>
        <dbReference type="ARBA" id="ARBA00009986"/>
    </source>
</evidence>
<dbReference type="GO" id="GO:0050269">
    <property type="term" value="F:coniferyl-aldehyde dehydrogenase [NAD(P)+] activity"/>
    <property type="evidence" value="ECO:0007669"/>
    <property type="project" value="UniProtKB-EC"/>
</dbReference>
<protein>
    <recommendedName>
        <fullName evidence="3">Aldehyde dehydrogenase</fullName>
    </recommendedName>
</protein>
<evidence type="ECO:0000313" key="8">
    <source>
        <dbReference type="Proteomes" id="UP001240984"/>
    </source>
</evidence>
<comment type="caution">
    <text evidence="7">The sequence shown here is derived from an EMBL/GenBank/DDBJ whole genome shotgun (WGS) entry which is preliminary data.</text>
</comment>
<dbReference type="SUPFAM" id="SSF53720">
    <property type="entry name" value="ALDH-like"/>
    <property type="match status" value="1"/>
</dbReference>
<dbReference type="InterPro" id="IPR029510">
    <property type="entry name" value="Ald_DH_CS_GLU"/>
</dbReference>
<comment type="similarity">
    <text evidence="1 3 5">Belongs to the aldehyde dehydrogenase family.</text>
</comment>
<keyword evidence="2 3" id="KW-0560">Oxidoreductase</keyword>
<dbReference type="Pfam" id="PF00171">
    <property type="entry name" value="Aldedh"/>
    <property type="match status" value="1"/>
</dbReference>
<keyword evidence="8" id="KW-1185">Reference proteome</keyword>
<feature type="active site" evidence="4">
    <location>
        <position position="226"/>
    </location>
</feature>
<dbReference type="PIRSF" id="PIRSF036492">
    <property type="entry name" value="ALDH"/>
    <property type="match status" value="1"/>
</dbReference>
<dbReference type="InterPro" id="IPR016161">
    <property type="entry name" value="Ald_DH/histidinol_DH"/>
</dbReference>
<sequence length="498" mass="53141">MTMTQSTGTILDPDVSPERMREVLDAQRAAFLRDGPPSAAVRRDRIDRLSLAVLEHADELAEALMADFGNRPPATSLGSDILGALPDVAHVRDRLEEWMQPRIIEGTAERGTPTFVQYRPKGVVGVIGPWNFPVSLVVTPAIEALAAGNRVMIKFSEVPARTAEVFARAVATRLDPDEVTVVRGGPQTSAAFSGMPFDHLFFTGSPAVGRLVGAAAGRNLVPVTLELGGKNPVVVGPDADVAVAASRVAAARMMNGGQLCLCPDWVFVPRHGLDAFVAAYQTHMARYFPTILGNPDYVTSVNDANFTRVTGLIEDAREKGATVVTIAPENERPALPDPVTRRIPPTLLLGVTPDMRVADEEIFGPVISVHPYDTVSETIDAINARPSPLAAYWYGSDSPEFRNFIERTTSGGVTRNDMALHFGIEGTPFGGVGQSGIGAYHGRAGFDALSHQRTITGSELPFGVAPRSMPPYAAGHLDGLRQKVADAADAARARLAAD</sequence>
<dbReference type="PANTHER" id="PTHR43570:SF16">
    <property type="entry name" value="ALDEHYDE DEHYDROGENASE TYPE III, ISOFORM Q"/>
    <property type="match status" value="1"/>
</dbReference>
<dbReference type="EMBL" id="JAUSRA010000001">
    <property type="protein sequence ID" value="MDP9792969.1"/>
    <property type="molecule type" value="Genomic_DNA"/>
</dbReference>
<dbReference type="Gene3D" id="3.40.605.10">
    <property type="entry name" value="Aldehyde Dehydrogenase, Chain A, domain 1"/>
    <property type="match status" value="1"/>
</dbReference>
<proteinExistence type="inferred from homology"/>
<evidence type="ECO:0000256" key="4">
    <source>
        <dbReference type="PROSITE-ProRule" id="PRU10007"/>
    </source>
</evidence>